<dbReference type="PANTHER" id="PTHR46889">
    <property type="entry name" value="TRANSPOSASE INSF FOR INSERTION SEQUENCE IS3B-RELATED"/>
    <property type="match status" value="1"/>
</dbReference>
<accession>A0A0R1GI99</accession>
<dbReference type="eggNOG" id="COG2801">
    <property type="taxonomic scope" value="Bacteria"/>
</dbReference>
<dbReference type="InterPro" id="IPR050900">
    <property type="entry name" value="Transposase_IS3/IS150/IS904"/>
</dbReference>
<dbReference type="InterPro" id="IPR012337">
    <property type="entry name" value="RNaseH-like_sf"/>
</dbReference>
<feature type="domain" description="Integrase catalytic" evidence="1">
    <location>
        <begin position="57"/>
        <end position="94"/>
    </location>
</feature>
<dbReference type="InterPro" id="IPR001584">
    <property type="entry name" value="Integrase_cat-core"/>
</dbReference>
<evidence type="ECO:0000313" key="3">
    <source>
        <dbReference type="Proteomes" id="UP000051176"/>
    </source>
</evidence>
<keyword evidence="3" id="KW-1185">Reference proteome</keyword>
<sequence>MLEVAAEGLPHGSHPSVHSDRDVHYHWPVWIELMTCFELTCSMSKKARTPDNAQAKSFFDHLKTEFFYNRDWLGKFKEEFISVLASYIEWYNTKS</sequence>
<organism evidence="2 3">
    <name type="scientific">Levilactobacillus parabrevis ATCC 53295</name>
    <dbReference type="NCBI Taxonomy" id="1267003"/>
    <lineage>
        <taxon>Bacteria</taxon>
        <taxon>Bacillati</taxon>
        <taxon>Bacillota</taxon>
        <taxon>Bacilli</taxon>
        <taxon>Lactobacillales</taxon>
        <taxon>Lactobacillaceae</taxon>
        <taxon>Levilactobacillus</taxon>
    </lineage>
</organism>
<protein>
    <recommendedName>
        <fullName evidence="1">Integrase catalytic domain-containing protein</fullName>
    </recommendedName>
</protein>
<comment type="caution">
    <text evidence="2">The sequence shown here is derived from an EMBL/GenBank/DDBJ whole genome shotgun (WGS) entry which is preliminary data.</text>
</comment>
<dbReference type="Pfam" id="PF13333">
    <property type="entry name" value="rve_2"/>
    <property type="match status" value="1"/>
</dbReference>
<evidence type="ECO:0000259" key="1">
    <source>
        <dbReference type="Pfam" id="PF13333"/>
    </source>
</evidence>
<gene>
    <name evidence="2" type="ORF">FD07_GL001904</name>
</gene>
<dbReference type="SUPFAM" id="SSF53098">
    <property type="entry name" value="Ribonuclease H-like"/>
    <property type="match status" value="1"/>
</dbReference>
<dbReference type="AlphaFoldDB" id="A0A0R1GI99"/>
<reference evidence="2 3" key="1">
    <citation type="journal article" date="2015" name="Genome Announc.">
        <title>Expanding the biotechnology potential of lactobacilli through comparative genomics of 213 strains and associated genera.</title>
        <authorList>
            <person name="Sun Z."/>
            <person name="Harris H.M."/>
            <person name="McCann A."/>
            <person name="Guo C."/>
            <person name="Argimon S."/>
            <person name="Zhang W."/>
            <person name="Yang X."/>
            <person name="Jeffery I.B."/>
            <person name="Cooney J.C."/>
            <person name="Kagawa T.F."/>
            <person name="Liu W."/>
            <person name="Song Y."/>
            <person name="Salvetti E."/>
            <person name="Wrobel A."/>
            <person name="Rasinkangas P."/>
            <person name="Parkhill J."/>
            <person name="Rea M.C."/>
            <person name="O'Sullivan O."/>
            <person name="Ritari J."/>
            <person name="Douillard F.P."/>
            <person name="Paul Ross R."/>
            <person name="Yang R."/>
            <person name="Briner A.E."/>
            <person name="Felis G.E."/>
            <person name="de Vos W.M."/>
            <person name="Barrangou R."/>
            <person name="Klaenhammer T.R."/>
            <person name="Caufield P.W."/>
            <person name="Cui Y."/>
            <person name="Zhang H."/>
            <person name="O'Toole P.W."/>
        </authorList>
    </citation>
    <scope>NUCLEOTIDE SEQUENCE [LARGE SCALE GENOMIC DNA]</scope>
    <source>
        <strain evidence="2 3">ATCC 53295</strain>
    </source>
</reference>
<name>A0A0R1GI99_9LACO</name>
<dbReference type="Proteomes" id="UP000051176">
    <property type="component" value="Unassembled WGS sequence"/>
</dbReference>
<evidence type="ECO:0000313" key="2">
    <source>
        <dbReference type="EMBL" id="KRK33878.1"/>
    </source>
</evidence>
<dbReference type="PANTHER" id="PTHR46889:SF4">
    <property type="entry name" value="TRANSPOSASE INSO FOR INSERTION SEQUENCE ELEMENT IS911B-RELATED"/>
    <property type="match status" value="1"/>
</dbReference>
<dbReference type="STRING" id="357278.IV61_GL001619"/>
<dbReference type="GO" id="GO:0015074">
    <property type="term" value="P:DNA integration"/>
    <property type="evidence" value="ECO:0007669"/>
    <property type="project" value="InterPro"/>
</dbReference>
<dbReference type="OrthoDB" id="9781005at2"/>
<dbReference type="PATRIC" id="fig|1267003.4.peg.2003"/>
<dbReference type="EMBL" id="AZCZ01000054">
    <property type="protein sequence ID" value="KRK33878.1"/>
    <property type="molecule type" value="Genomic_DNA"/>
</dbReference>
<proteinExistence type="predicted"/>